<organism evidence="2 3">
    <name type="scientific">Ditylenchus dipsaci</name>
    <dbReference type="NCBI Taxonomy" id="166011"/>
    <lineage>
        <taxon>Eukaryota</taxon>
        <taxon>Metazoa</taxon>
        <taxon>Ecdysozoa</taxon>
        <taxon>Nematoda</taxon>
        <taxon>Chromadorea</taxon>
        <taxon>Rhabditida</taxon>
        <taxon>Tylenchina</taxon>
        <taxon>Tylenchomorpha</taxon>
        <taxon>Sphaerularioidea</taxon>
        <taxon>Anguinidae</taxon>
        <taxon>Anguininae</taxon>
        <taxon>Ditylenchus</taxon>
    </lineage>
</organism>
<sequence length="125" mass="13646">MDQSGKDSGAKFTSPDSSSTSSFKFGQVAVEDFATVQRKPSSASFCETNASEDAGQETGERRLSYSPSEHSASLKQDVKQRTITAAKMATRTTTNNPTPARSFLDGYDKYNDNEQAQENSQELKD</sequence>
<accession>A0A915E565</accession>
<evidence type="ECO:0000256" key="1">
    <source>
        <dbReference type="SAM" id="MobiDB-lite"/>
    </source>
</evidence>
<feature type="compositionally biased region" description="Polar residues" evidence="1">
    <location>
        <begin position="113"/>
        <end position="125"/>
    </location>
</feature>
<dbReference type="Proteomes" id="UP000887574">
    <property type="component" value="Unplaced"/>
</dbReference>
<feature type="region of interest" description="Disordered" evidence="1">
    <location>
        <begin position="1"/>
        <end position="23"/>
    </location>
</feature>
<feature type="compositionally biased region" description="Low complexity" evidence="1">
    <location>
        <begin position="13"/>
        <end position="22"/>
    </location>
</feature>
<protein>
    <submittedName>
        <fullName evidence="3">Uncharacterized protein</fullName>
    </submittedName>
</protein>
<keyword evidence="2" id="KW-1185">Reference proteome</keyword>
<evidence type="ECO:0000313" key="3">
    <source>
        <dbReference type="WBParaSite" id="jg26309"/>
    </source>
</evidence>
<feature type="compositionally biased region" description="Low complexity" evidence="1">
    <location>
        <begin position="89"/>
        <end position="101"/>
    </location>
</feature>
<proteinExistence type="predicted"/>
<evidence type="ECO:0000313" key="2">
    <source>
        <dbReference type="Proteomes" id="UP000887574"/>
    </source>
</evidence>
<reference evidence="3" key="1">
    <citation type="submission" date="2022-11" db="UniProtKB">
        <authorList>
            <consortium name="WormBaseParasite"/>
        </authorList>
    </citation>
    <scope>IDENTIFICATION</scope>
</reference>
<name>A0A915E565_9BILA</name>
<feature type="compositionally biased region" description="Polar residues" evidence="1">
    <location>
        <begin position="38"/>
        <end position="51"/>
    </location>
</feature>
<feature type="compositionally biased region" description="Polar residues" evidence="1">
    <location>
        <begin position="65"/>
        <end position="74"/>
    </location>
</feature>
<feature type="region of interest" description="Disordered" evidence="1">
    <location>
        <begin position="37"/>
        <end position="125"/>
    </location>
</feature>
<dbReference type="WBParaSite" id="jg26309">
    <property type="protein sequence ID" value="jg26309"/>
    <property type="gene ID" value="jg26309"/>
</dbReference>
<dbReference type="AlphaFoldDB" id="A0A915E565"/>